<feature type="repeat" description="PPR" evidence="3">
    <location>
        <begin position="566"/>
        <end position="600"/>
    </location>
</feature>
<dbReference type="EMBL" id="CAMAPF010001109">
    <property type="protein sequence ID" value="CAH9146665.1"/>
    <property type="molecule type" value="Genomic_DNA"/>
</dbReference>
<protein>
    <recommendedName>
        <fullName evidence="6">Pentatricopeptide repeat-containing protein</fullName>
    </recommendedName>
</protein>
<proteinExistence type="inferred from homology"/>
<dbReference type="Pfam" id="PF12854">
    <property type="entry name" value="PPR_1"/>
    <property type="match status" value="2"/>
</dbReference>
<dbReference type="PANTHER" id="PTHR47939:SF13">
    <property type="entry name" value="OS03G0201400 PROTEIN"/>
    <property type="match status" value="1"/>
</dbReference>
<keyword evidence="5" id="KW-1185">Reference proteome</keyword>
<feature type="repeat" description="PPR" evidence="3">
    <location>
        <begin position="671"/>
        <end position="705"/>
    </location>
</feature>
<dbReference type="PANTHER" id="PTHR47939">
    <property type="entry name" value="MEMBRANE-ASSOCIATED SALT-INDUCIBLE PROTEIN-LIKE"/>
    <property type="match status" value="1"/>
</dbReference>
<dbReference type="PROSITE" id="PS51375">
    <property type="entry name" value="PPR"/>
    <property type="match status" value="13"/>
</dbReference>
<comment type="caution">
    <text evidence="4">The sequence shown here is derived from an EMBL/GenBank/DDBJ whole genome shotgun (WGS) entry which is preliminary data.</text>
</comment>
<dbReference type="InterPro" id="IPR002885">
    <property type="entry name" value="PPR_rpt"/>
</dbReference>
<feature type="repeat" description="PPR" evidence="3">
    <location>
        <begin position="636"/>
        <end position="670"/>
    </location>
</feature>
<feature type="repeat" description="PPR" evidence="3">
    <location>
        <begin position="426"/>
        <end position="460"/>
    </location>
</feature>
<sequence>MRKSLFLSPNYNPRVFFFNEQLCSAISHLSIFCYSSDCKVHRIDPRPFPDYSPKKPSIRDAKLVHQVSNTVKQRRCETLNSTLNPFERNFRSDHFIWVLMNLKNDYKLVLDLYNWWSLRSKPSLEARCVVAHIATSAKDTETSRGLIRGFWVKPSLDINLSFVNFFDMLVYTYKDWGSNPYVFDIFFQALIEVSLLVYARELFDKLLNYGIVLSVSSCNLYLSRLSKSIGGHEMALKVFGEFATLGISWDTESYNIIVHSLCQIGRVKEAHNLLLQMENRGCIPDVISYSTVINGYCTDMEHLVQVLNIIVEMRRKGLKPNKHIFNSVVLLLCKNGKASSGEEVLRDMISQGITPDNVLYTTLVDGFCKSGDVSSAYRLFNEMQSWNTFPDSVAYTALICGLCHSGKVKEAYKLLNDMIRCGLRPDVFTYTTLIDGHCKAGEIQVAFSLHNQMVRVGLVPNIVTYTALADGLCKHGELDMATELLQDMCEKGLELNIYTYNSLINGFCKAGNISQAVKVMKEMEAFGILPDCFTYTTLMDAYCKSGEMEKAHDLLNNMLSKAIQPTIVTFNVLINGFCSSGMLEEGREILGWMVDKGILPNATTYNSLMKQYCIRNNIHVASEICKGMIRKGVKPDGNSYNILIRGHCKARNMKEAWFLHKEMVGKGYKPTVDTYHALIKGFLKRKKFSEAKFFFEEMRKEGLAVDKELYCLFADMTFEEGEIDRVLELCDEAIEMCLVNETKHCIK</sequence>
<dbReference type="NCBIfam" id="TIGR00756">
    <property type="entry name" value="PPR"/>
    <property type="match status" value="12"/>
</dbReference>
<dbReference type="InterPro" id="IPR050667">
    <property type="entry name" value="PPR-containing_protein"/>
</dbReference>
<feature type="repeat" description="PPR" evidence="3">
    <location>
        <begin position="250"/>
        <end position="284"/>
    </location>
</feature>
<evidence type="ECO:0000256" key="1">
    <source>
        <dbReference type="ARBA" id="ARBA00007626"/>
    </source>
</evidence>
<dbReference type="SUPFAM" id="SSF81901">
    <property type="entry name" value="HCP-like"/>
    <property type="match status" value="1"/>
</dbReference>
<organism evidence="4 5">
    <name type="scientific">Cuscuta epithymum</name>
    <dbReference type="NCBI Taxonomy" id="186058"/>
    <lineage>
        <taxon>Eukaryota</taxon>
        <taxon>Viridiplantae</taxon>
        <taxon>Streptophyta</taxon>
        <taxon>Embryophyta</taxon>
        <taxon>Tracheophyta</taxon>
        <taxon>Spermatophyta</taxon>
        <taxon>Magnoliopsida</taxon>
        <taxon>eudicotyledons</taxon>
        <taxon>Gunneridae</taxon>
        <taxon>Pentapetalae</taxon>
        <taxon>asterids</taxon>
        <taxon>lamiids</taxon>
        <taxon>Solanales</taxon>
        <taxon>Convolvulaceae</taxon>
        <taxon>Cuscuteae</taxon>
        <taxon>Cuscuta</taxon>
        <taxon>Cuscuta subgen. Cuscuta</taxon>
    </lineage>
</organism>
<dbReference type="Proteomes" id="UP001152523">
    <property type="component" value="Unassembled WGS sequence"/>
</dbReference>
<evidence type="ECO:0000256" key="2">
    <source>
        <dbReference type="ARBA" id="ARBA00022737"/>
    </source>
</evidence>
<feature type="repeat" description="PPR" evidence="3">
    <location>
        <begin position="601"/>
        <end position="635"/>
    </location>
</feature>
<feature type="repeat" description="PPR" evidence="3">
    <location>
        <begin position="391"/>
        <end position="425"/>
    </location>
</feature>
<accession>A0AAV0GFD8</accession>
<name>A0AAV0GFD8_9ASTE</name>
<evidence type="ECO:0008006" key="6">
    <source>
        <dbReference type="Google" id="ProtNLM"/>
    </source>
</evidence>
<feature type="repeat" description="PPR" evidence="3">
    <location>
        <begin position="496"/>
        <end position="530"/>
    </location>
</feature>
<evidence type="ECO:0000256" key="3">
    <source>
        <dbReference type="PROSITE-ProRule" id="PRU00708"/>
    </source>
</evidence>
<gene>
    <name evidence="4" type="ORF">CEPIT_LOCUS43157</name>
</gene>
<feature type="repeat" description="PPR" evidence="3">
    <location>
        <begin position="461"/>
        <end position="495"/>
    </location>
</feature>
<comment type="similarity">
    <text evidence="1">Belongs to the PPR family. P subfamily.</text>
</comment>
<reference evidence="4" key="1">
    <citation type="submission" date="2022-07" db="EMBL/GenBank/DDBJ databases">
        <authorList>
            <person name="Macas J."/>
            <person name="Novak P."/>
            <person name="Neumann P."/>
        </authorList>
    </citation>
    <scope>NUCLEOTIDE SEQUENCE</scope>
</reference>
<dbReference type="InterPro" id="IPR011990">
    <property type="entry name" value="TPR-like_helical_dom_sf"/>
</dbReference>
<feature type="repeat" description="PPR" evidence="3">
    <location>
        <begin position="356"/>
        <end position="390"/>
    </location>
</feature>
<evidence type="ECO:0000313" key="5">
    <source>
        <dbReference type="Proteomes" id="UP001152523"/>
    </source>
</evidence>
<evidence type="ECO:0000313" key="4">
    <source>
        <dbReference type="EMBL" id="CAH9146665.1"/>
    </source>
</evidence>
<dbReference type="AlphaFoldDB" id="A0AAV0GFD8"/>
<feature type="repeat" description="PPR" evidence="3">
    <location>
        <begin position="285"/>
        <end position="320"/>
    </location>
</feature>
<dbReference type="FunFam" id="1.25.40.10:FF:000558">
    <property type="entry name" value="Pentatricopeptide repeat-containing protein At5g39710"/>
    <property type="match status" value="1"/>
</dbReference>
<feature type="repeat" description="PPR" evidence="3">
    <location>
        <begin position="321"/>
        <end position="355"/>
    </location>
</feature>
<feature type="repeat" description="PPR" evidence="3">
    <location>
        <begin position="531"/>
        <end position="565"/>
    </location>
</feature>
<keyword evidence="2" id="KW-0677">Repeat</keyword>
<dbReference type="Gene3D" id="1.25.40.10">
    <property type="entry name" value="Tetratricopeptide repeat domain"/>
    <property type="match status" value="7"/>
</dbReference>
<dbReference type="Pfam" id="PF13041">
    <property type="entry name" value="PPR_2"/>
    <property type="match status" value="5"/>
</dbReference>